<keyword evidence="2" id="KW-1133">Transmembrane helix</keyword>
<evidence type="ECO:0000313" key="3">
    <source>
        <dbReference type="EMBL" id="KAF0744959.1"/>
    </source>
</evidence>
<proteinExistence type="predicted"/>
<organism evidence="3 4">
    <name type="scientific">Aphanomyces euteiches</name>
    <dbReference type="NCBI Taxonomy" id="100861"/>
    <lineage>
        <taxon>Eukaryota</taxon>
        <taxon>Sar</taxon>
        <taxon>Stramenopiles</taxon>
        <taxon>Oomycota</taxon>
        <taxon>Saprolegniomycetes</taxon>
        <taxon>Saprolegniales</taxon>
        <taxon>Verrucalvaceae</taxon>
        <taxon>Aphanomyces</taxon>
    </lineage>
</organism>
<keyword evidence="2" id="KW-0472">Membrane</keyword>
<evidence type="ECO:0000313" key="4">
    <source>
        <dbReference type="Proteomes" id="UP000481153"/>
    </source>
</evidence>
<sequence>MYRFIAVAAGAATIASAGSSPSSGGGRYGSTSGRYSKPQVTFEPAYQIIDPSYSTNIFTRYQTCLTTKCSALPTAYSSGSYEDSLGTIAAYTSCVTSCAAAEALETVHDFQTLLGQVLEIGSSQLTSVRKHLSGQDSSFDPIAERVHIGESCCLPTDYFVEWSRILIPVQVDGLRKHEDPISEPSSYSYGSKGYKSDDGYGGGYGEDESALLEEYGGVPSDFSPTYMISAQEYLAYCTDKNNNAIGVKPKETWVGKVECDADGRLTQYLHFLQANIGHLILAPDCDYKAPDHACCESKASNPRAATFGVDVCVATEAEKNGKTETLSVPLVKPVDPTVSYKKACPPDDLDSDYVIYYERVAQRDLKFFTVTTGLPGGPYASDVAFLENNGEPVQSDCTYGHGLAKGDGKGFFEHFDVTDNDIEALKKCPEDGLFEYCNLEQYAGWLQLQLFDHSGCDIADLSTASSDIAASYQTISCLYKIFTLKCDCMEAVLNCYTHASKFDSALSKTIGQAASILCGFILCQQPKVYALFGEEYAIDHAILIKEFLQSSGLMTPSDMAPALTMLVSFGLGMVALVAVKKVTAQKQVKIENGYQNLI</sequence>
<dbReference type="AlphaFoldDB" id="A0A6G0XW63"/>
<protein>
    <submittedName>
        <fullName evidence="3">Uncharacterized protein</fullName>
    </submittedName>
</protein>
<name>A0A6G0XW63_9STRA</name>
<dbReference type="Proteomes" id="UP000481153">
    <property type="component" value="Unassembled WGS sequence"/>
</dbReference>
<comment type="caution">
    <text evidence="3">The sequence shown here is derived from an EMBL/GenBank/DDBJ whole genome shotgun (WGS) entry which is preliminary data.</text>
</comment>
<dbReference type="EMBL" id="VJMJ01000003">
    <property type="protein sequence ID" value="KAF0744959.1"/>
    <property type="molecule type" value="Genomic_DNA"/>
</dbReference>
<feature type="transmembrane region" description="Helical" evidence="2">
    <location>
        <begin position="559"/>
        <end position="579"/>
    </location>
</feature>
<evidence type="ECO:0000256" key="2">
    <source>
        <dbReference type="SAM" id="Phobius"/>
    </source>
</evidence>
<evidence type="ECO:0000256" key="1">
    <source>
        <dbReference type="SAM" id="MobiDB-lite"/>
    </source>
</evidence>
<gene>
    <name evidence="3" type="ORF">Ae201684_000545</name>
</gene>
<keyword evidence="2" id="KW-0812">Transmembrane</keyword>
<dbReference type="VEuPathDB" id="FungiDB:AeMF1_017601"/>
<feature type="region of interest" description="Disordered" evidence="1">
    <location>
        <begin position="15"/>
        <end position="35"/>
    </location>
</feature>
<reference evidence="3 4" key="1">
    <citation type="submission" date="2019-07" db="EMBL/GenBank/DDBJ databases">
        <title>Genomics analysis of Aphanomyces spp. identifies a new class of oomycete effector associated with host adaptation.</title>
        <authorList>
            <person name="Gaulin E."/>
        </authorList>
    </citation>
    <scope>NUCLEOTIDE SEQUENCE [LARGE SCALE GENOMIC DNA]</scope>
    <source>
        <strain evidence="3 4">ATCC 201684</strain>
    </source>
</reference>
<keyword evidence="4" id="KW-1185">Reference proteome</keyword>
<accession>A0A6G0XW63</accession>